<dbReference type="EMBL" id="JASMQC010000003">
    <property type="protein sequence ID" value="KAK1946207.1"/>
    <property type="molecule type" value="Genomic_DNA"/>
</dbReference>
<sequence>MKIIRSRGLEDHTAASEDVEPVEFMFGLAMSNEDTKLAEPMLLAKLTELGFAWPIVIHFPAYTYDTFKFNEISLSLVHDVVCNLWRTYSPFEA</sequence>
<organism evidence="1 2">
    <name type="scientific">Phytophthora citrophthora</name>
    <dbReference type="NCBI Taxonomy" id="4793"/>
    <lineage>
        <taxon>Eukaryota</taxon>
        <taxon>Sar</taxon>
        <taxon>Stramenopiles</taxon>
        <taxon>Oomycota</taxon>
        <taxon>Peronosporomycetes</taxon>
        <taxon>Peronosporales</taxon>
        <taxon>Peronosporaceae</taxon>
        <taxon>Phytophthora</taxon>
    </lineage>
</organism>
<protein>
    <submittedName>
        <fullName evidence="1">Uncharacterized protein</fullName>
    </submittedName>
</protein>
<dbReference type="Proteomes" id="UP001259832">
    <property type="component" value="Unassembled WGS sequence"/>
</dbReference>
<evidence type="ECO:0000313" key="2">
    <source>
        <dbReference type="Proteomes" id="UP001259832"/>
    </source>
</evidence>
<comment type="caution">
    <text evidence="1">The sequence shown here is derived from an EMBL/GenBank/DDBJ whole genome shotgun (WGS) entry which is preliminary data.</text>
</comment>
<reference evidence="1" key="1">
    <citation type="submission" date="2023-08" db="EMBL/GenBank/DDBJ databases">
        <title>Reference Genome Resource for the Citrus Pathogen Phytophthora citrophthora.</title>
        <authorList>
            <person name="Moller H."/>
            <person name="Coetzee B."/>
            <person name="Rose L.J."/>
            <person name="Van Niekerk J.M."/>
        </authorList>
    </citation>
    <scope>NUCLEOTIDE SEQUENCE</scope>
    <source>
        <strain evidence="1">STE-U-9442</strain>
    </source>
</reference>
<name>A0AAD9LT97_9STRA</name>
<keyword evidence="2" id="KW-1185">Reference proteome</keyword>
<accession>A0AAD9LT97</accession>
<evidence type="ECO:0000313" key="1">
    <source>
        <dbReference type="EMBL" id="KAK1946207.1"/>
    </source>
</evidence>
<dbReference type="AlphaFoldDB" id="A0AAD9LT97"/>
<gene>
    <name evidence="1" type="ORF">P3T76_001760</name>
</gene>
<proteinExistence type="predicted"/>